<dbReference type="Proteomes" id="UP000006072">
    <property type="component" value="Unassembled WGS sequence"/>
</dbReference>
<evidence type="ECO:0000313" key="6">
    <source>
        <dbReference type="EMBL" id="EJZ09041.1"/>
    </source>
</evidence>
<dbReference type="SMART" id="SM00382">
    <property type="entry name" value="AAA"/>
    <property type="match status" value="2"/>
</dbReference>
<keyword evidence="7" id="KW-1185">Reference proteome</keyword>
<evidence type="ECO:0000313" key="7">
    <source>
        <dbReference type="Proteomes" id="UP000006072"/>
    </source>
</evidence>
<dbReference type="HOGENOM" id="CLU_000604_86_2_11"/>
<dbReference type="RefSeq" id="WP_003932166.1">
    <property type="nucleotide sequence ID" value="NZ_JH814696.1"/>
</dbReference>
<dbReference type="GO" id="GO:0055085">
    <property type="term" value="P:transmembrane transport"/>
    <property type="evidence" value="ECO:0007669"/>
    <property type="project" value="UniProtKB-ARBA"/>
</dbReference>
<gene>
    <name evidence="6" type="ORF">MVAC_13416</name>
</gene>
<dbReference type="eggNOG" id="COG4172">
    <property type="taxonomic scope" value="Bacteria"/>
</dbReference>
<dbReference type="SUPFAM" id="SSF52540">
    <property type="entry name" value="P-loop containing nucleoside triphosphate hydrolases"/>
    <property type="match status" value="2"/>
</dbReference>
<sequence length="536" mass="57581">MSLLQLQDLHVGYRGRGVEVDAVRGVDLTIAPGEVVALVGESGSGKSTTAHSIIGLLPASGAVTAGSITYDGREITRLRGRALRKIRGAEIGFIPQDPNLALNPVKRVGEQVAETLRVHGLAGRAEAAELAIEILDRAGLTHPEARARQYPHELSGGMKQRVLIGIALACRPKLVIADEPTSALDVTVQRRVLDHLAQLTAEDNTSVLLITHDLGVAADRADRIVVMRHGRVVEEAPTAGLLAAPAQAYTRKLLAAAPSLSGDTLLPERPAQTGPLLCLERITKRFALPGRKEPVTAVDDVSLTVHRGRTYSLIGESGSGKSTLARIAMRLEQPTAGRVWFDGTDITMVGGNQLRELRRRVQLVYQNPYSSLDPRLQIGEVIVEPLRAFGIGDRAARARRAAELLDQVALPPGTAQRRAAELSGGQRQRVAIARALALQPELLVLDEPVSALDVSVQDQILRLLVALQQELDLGYLFISHDFAVVQQISDEIGVLRRGELVEQGPTSQIFGAPRHAYTRELIDAVPGNRAASGGAR</sequence>
<dbReference type="NCBIfam" id="NF008453">
    <property type="entry name" value="PRK11308.1"/>
    <property type="match status" value="2"/>
</dbReference>
<evidence type="ECO:0000256" key="2">
    <source>
        <dbReference type="ARBA" id="ARBA00022448"/>
    </source>
</evidence>
<dbReference type="PANTHER" id="PTHR43776:SF7">
    <property type="entry name" value="D,D-DIPEPTIDE TRANSPORT ATP-BINDING PROTEIN DDPF-RELATED"/>
    <property type="match status" value="1"/>
</dbReference>
<name>K0UQC3_MYCVA</name>
<dbReference type="CDD" id="cd03257">
    <property type="entry name" value="ABC_NikE_OppD_transporters"/>
    <property type="match status" value="2"/>
</dbReference>
<evidence type="ECO:0000256" key="4">
    <source>
        <dbReference type="ARBA" id="ARBA00022840"/>
    </source>
</evidence>
<dbReference type="GO" id="GO:0005524">
    <property type="term" value="F:ATP binding"/>
    <property type="evidence" value="ECO:0007669"/>
    <property type="project" value="UniProtKB-KW"/>
</dbReference>
<dbReference type="InterPro" id="IPR003439">
    <property type="entry name" value="ABC_transporter-like_ATP-bd"/>
</dbReference>
<evidence type="ECO:0000259" key="5">
    <source>
        <dbReference type="PROSITE" id="PS50893"/>
    </source>
</evidence>
<evidence type="ECO:0000256" key="1">
    <source>
        <dbReference type="ARBA" id="ARBA00005417"/>
    </source>
</evidence>
<dbReference type="PROSITE" id="PS50893">
    <property type="entry name" value="ABC_TRANSPORTER_2"/>
    <property type="match status" value="2"/>
</dbReference>
<reference evidence="6 7" key="1">
    <citation type="journal article" date="2012" name="J. Bacteriol.">
        <title>Complete Genome Sequence of Mycobacterium vaccae Type Strain ATCC 25954.</title>
        <authorList>
            <person name="Ho Y.S."/>
            <person name="Adroub S.A."/>
            <person name="Abadi M."/>
            <person name="Al Alwan B."/>
            <person name="Alkhateeb R."/>
            <person name="Gao G."/>
            <person name="Ragab A."/>
            <person name="Ali S."/>
            <person name="van Soolingen D."/>
            <person name="Bitter W."/>
            <person name="Pain A."/>
            <person name="Abdallah A.M."/>
        </authorList>
    </citation>
    <scope>NUCLEOTIDE SEQUENCE [LARGE SCALE GENOMIC DNA]</scope>
    <source>
        <strain evidence="6 7">ATCC 25954</strain>
    </source>
</reference>
<dbReference type="FunFam" id="3.40.50.300:FF:000016">
    <property type="entry name" value="Oligopeptide ABC transporter ATP-binding component"/>
    <property type="match status" value="1"/>
</dbReference>
<dbReference type="AlphaFoldDB" id="K0UQC3"/>
<comment type="caution">
    <text evidence="6">The sequence shown here is derived from an EMBL/GenBank/DDBJ whole genome shotgun (WGS) entry which is preliminary data.</text>
</comment>
<dbReference type="InterPro" id="IPR013563">
    <property type="entry name" value="Oligopep_ABC_C"/>
</dbReference>
<feature type="domain" description="ABC transporter" evidence="5">
    <location>
        <begin position="4"/>
        <end position="254"/>
    </location>
</feature>
<dbReference type="InterPro" id="IPR050319">
    <property type="entry name" value="ABC_transp_ATP-bind"/>
</dbReference>
<dbReference type="PANTHER" id="PTHR43776">
    <property type="entry name" value="TRANSPORT ATP-BINDING PROTEIN"/>
    <property type="match status" value="1"/>
</dbReference>
<protein>
    <submittedName>
        <fullName evidence="6">ABC transporter ATP-binding protein</fullName>
    </submittedName>
</protein>
<keyword evidence="2" id="KW-0813">Transport</keyword>
<comment type="similarity">
    <text evidence="1">Belongs to the ABC transporter superfamily.</text>
</comment>
<keyword evidence="3" id="KW-0547">Nucleotide-binding</keyword>
<dbReference type="InterPro" id="IPR027417">
    <property type="entry name" value="P-loop_NTPase"/>
</dbReference>
<dbReference type="Pfam" id="PF00005">
    <property type="entry name" value="ABC_tran"/>
    <property type="match status" value="2"/>
</dbReference>
<organism evidence="6 7">
    <name type="scientific">Mycolicibacterium vaccae ATCC 25954</name>
    <dbReference type="NCBI Taxonomy" id="1194972"/>
    <lineage>
        <taxon>Bacteria</taxon>
        <taxon>Bacillati</taxon>
        <taxon>Actinomycetota</taxon>
        <taxon>Actinomycetes</taxon>
        <taxon>Mycobacteriales</taxon>
        <taxon>Mycobacteriaceae</taxon>
        <taxon>Mycolicibacterium</taxon>
    </lineage>
</organism>
<dbReference type="Gene3D" id="3.40.50.300">
    <property type="entry name" value="P-loop containing nucleotide triphosphate hydrolases"/>
    <property type="match status" value="2"/>
</dbReference>
<dbReference type="PROSITE" id="PS00211">
    <property type="entry name" value="ABC_TRANSPORTER_1"/>
    <property type="match status" value="2"/>
</dbReference>
<dbReference type="EMBL" id="ALQA01000025">
    <property type="protein sequence ID" value="EJZ09041.1"/>
    <property type="molecule type" value="Genomic_DNA"/>
</dbReference>
<feature type="domain" description="ABC transporter" evidence="5">
    <location>
        <begin position="277"/>
        <end position="522"/>
    </location>
</feature>
<keyword evidence="4 6" id="KW-0067">ATP-binding</keyword>
<dbReference type="PATRIC" id="fig|1194972.3.peg.2680"/>
<dbReference type="GO" id="GO:0016887">
    <property type="term" value="F:ATP hydrolysis activity"/>
    <property type="evidence" value="ECO:0007669"/>
    <property type="project" value="InterPro"/>
</dbReference>
<dbReference type="GO" id="GO:0015833">
    <property type="term" value="P:peptide transport"/>
    <property type="evidence" value="ECO:0007669"/>
    <property type="project" value="InterPro"/>
</dbReference>
<proteinExistence type="inferred from homology"/>
<dbReference type="NCBIfam" id="NF007739">
    <property type="entry name" value="PRK10419.1"/>
    <property type="match status" value="2"/>
</dbReference>
<evidence type="ECO:0000256" key="3">
    <source>
        <dbReference type="ARBA" id="ARBA00022741"/>
    </source>
</evidence>
<accession>K0UQC3</accession>
<dbReference type="InterPro" id="IPR003593">
    <property type="entry name" value="AAA+_ATPase"/>
</dbReference>
<dbReference type="Pfam" id="PF08352">
    <property type="entry name" value="oligo_HPY"/>
    <property type="match status" value="2"/>
</dbReference>
<dbReference type="InterPro" id="IPR017871">
    <property type="entry name" value="ABC_transporter-like_CS"/>
</dbReference>